<sequence>MAENPPPYITANQSEADEVVQPVILVLREQCICAQTSGMTTLYELSQDIRQPSHGEYKASFSRVTRKVRTNADGTPLVTQRNRHIFDLKHLPSILSKGFPYCLDPVTQSTAGNLGLKTLCFPRSGFRIVRLEHEKGEGLPKGYKAMRRSDREVGTMFEIRKKHGYYEWIGPDGRRLAVEDDVADERKLIVTAPTSRAIADAMVASWSLRIWHNCIELNPENSTTCEPGSLYDRGPILTCAKPEDMYASRVRFYQDIDVLKSYDIFHLGLTGFEFAKHRKKEMAIIPVRLSTARFPGHGAHPENEAVGPNGRNTLVLTKYSGSKLADQDGSARSHLRRNRRCRVRAGDHEGHIWTTAAA</sequence>
<proteinExistence type="predicted"/>
<comment type="caution">
    <text evidence="1">The sequence shown here is derived from an EMBL/GenBank/DDBJ whole genome shotgun (WGS) entry which is preliminary data.</text>
</comment>
<name>A0ABY0H1H6_9PEZI</name>
<protein>
    <submittedName>
        <fullName evidence="1">Uncharacterized protein</fullName>
    </submittedName>
</protein>
<dbReference type="EMBL" id="QJNS01000217">
    <property type="protein sequence ID" value="RYO82424.1"/>
    <property type="molecule type" value="Genomic_DNA"/>
</dbReference>
<dbReference type="Proteomes" id="UP000294003">
    <property type="component" value="Unassembled WGS sequence"/>
</dbReference>
<organism evidence="1 2">
    <name type="scientific">Monosporascus cannonballus</name>
    <dbReference type="NCBI Taxonomy" id="155416"/>
    <lineage>
        <taxon>Eukaryota</taxon>
        <taxon>Fungi</taxon>
        <taxon>Dikarya</taxon>
        <taxon>Ascomycota</taxon>
        <taxon>Pezizomycotina</taxon>
        <taxon>Sordariomycetes</taxon>
        <taxon>Xylariomycetidae</taxon>
        <taxon>Xylariales</taxon>
        <taxon>Xylariales incertae sedis</taxon>
        <taxon>Monosporascus</taxon>
    </lineage>
</organism>
<evidence type="ECO:0000313" key="2">
    <source>
        <dbReference type="Proteomes" id="UP000294003"/>
    </source>
</evidence>
<reference evidence="1 2" key="1">
    <citation type="submission" date="2018-06" db="EMBL/GenBank/DDBJ databases">
        <title>Complete Genomes of Monosporascus.</title>
        <authorList>
            <person name="Robinson A.J."/>
            <person name="Natvig D.O."/>
        </authorList>
    </citation>
    <scope>NUCLEOTIDE SEQUENCE [LARGE SCALE GENOMIC DNA]</scope>
    <source>
        <strain evidence="1 2">CBS 609.92</strain>
    </source>
</reference>
<evidence type="ECO:0000313" key="1">
    <source>
        <dbReference type="EMBL" id="RYO82424.1"/>
    </source>
</evidence>
<keyword evidence="2" id="KW-1185">Reference proteome</keyword>
<accession>A0ABY0H1H6</accession>
<gene>
    <name evidence="1" type="ORF">DL762_006626</name>
</gene>